<dbReference type="GO" id="GO:0007234">
    <property type="term" value="P:osmosensory signaling via phosphorelay pathway"/>
    <property type="evidence" value="ECO:0007669"/>
    <property type="project" value="TreeGrafter"/>
</dbReference>
<evidence type="ECO:0000256" key="3">
    <source>
        <dbReference type="ARBA" id="ARBA00022553"/>
    </source>
</evidence>
<dbReference type="AlphaFoldDB" id="A0A2U3QDV9"/>
<dbReference type="PANTHER" id="PTHR42878">
    <property type="entry name" value="TWO-COMPONENT HISTIDINE KINASE"/>
    <property type="match status" value="1"/>
</dbReference>
<accession>A0A2U3QDV9</accession>
<dbReference type="Pfam" id="PF00512">
    <property type="entry name" value="HisKA"/>
    <property type="match status" value="1"/>
</dbReference>
<keyword evidence="7" id="KW-0472">Membrane</keyword>
<dbReference type="Pfam" id="PF02518">
    <property type="entry name" value="HATPase_c"/>
    <property type="match status" value="1"/>
</dbReference>
<dbReference type="GO" id="GO:0000156">
    <property type="term" value="F:phosphorelay response regulator activity"/>
    <property type="evidence" value="ECO:0007669"/>
    <property type="project" value="TreeGrafter"/>
</dbReference>
<feature type="coiled-coil region" evidence="6">
    <location>
        <begin position="206"/>
        <end position="254"/>
    </location>
</feature>
<dbReference type="CDD" id="cd00082">
    <property type="entry name" value="HisKA"/>
    <property type="match status" value="1"/>
</dbReference>
<dbReference type="SUPFAM" id="SSF55874">
    <property type="entry name" value="ATPase domain of HSP90 chaperone/DNA topoisomerase II/histidine kinase"/>
    <property type="match status" value="1"/>
</dbReference>
<dbReference type="SMART" id="SM00387">
    <property type="entry name" value="HATPase_c"/>
    <property type="match status" value="1"/>
</dbReference>
<dbReference type="Proteomes" id="UP000245125">
    <property type="component" value="Unassembled WGS sequence"/>
</dbReference>
<feature type="transmembrane region" description="Helical" evidence="7">
    <location>
        <begin position="170"/>
        <end position="192"/>
    </location>
</feature>
<dbReference type="Gene3D" id="1.10.287.130">
    <property type="match status" value="1"/>
</dbReference>
<feature type="transmembrane region" description="Helical" evidence="7">
    <location>
        <begin position="55"/>
        <end position="74"/>
    </location>
</feature>
<keyword evidence="10" id="KW-1185">Reference proteome</keyword>
<feature type="transmembrane region" description="Helical" evidence="7">
    <location>
        <begin position="94"/>
        <end position="115"/>
    </location>
</feature>
<evidence type="ECO:0000313" key="10">
    <source>
        <dbReference type="Proteomes" id="UP000245125"/>
    </source>
</evidence>
<evidence type="ECO:0000256" key="1">
    <source>
        <dbReference type="ARBA" id="ARBA00000085"/>
    </source>
</evidence>
<organism evidence="9 10">
    <name type="scientific">Candidatus Sulfobium mesophilum</name>
    <dbReference type="NCBI Taxonomy" id="2016548"/>
    <lineage>
        <taxon>Bacteria</taxon>
        <taxon>Pseudomonadati</taxon>
        <taxon>Nitrospirota</taxon>
        <taxon>Nitrospiria</taxon>
        <taxon>Nitrospirales</taxon>
        <taxon>Nitrospiraceae</taxon>
        <taxon>Candidatus Sulfobium</taxon>
    </lineage>
</organism>
<proteinExistence type="predicted"/>
<dbReference type="InterPro" id="IPR036890">
    <property type="entry name" value="HATPase_C_sf"/>
</dbReference>
<dbReference type="Gene3D" id="3.30.565.10">
    <property type="entry name" value="Histidine kinase-like ATPase, C-terminal domain"/>
    <property type="match status" value="1"/>
</dbReference>
<dbReference type="InterPro" id="IPR003594">
    <property type="entry name" value="HATPase_dom"/>
</dbReference>
<keyword evidence="7" id="KW-0812">Transmembrane</keyword>
<keyword evidence="6" id="KW-0175">Coiled coil</keyword>
<feature type="transmembrane region" description="Helical" evidence="7">
    <location>
        <begin position="127"/>
        <end position="150"/>
    </location>
</feature>
<dbReference type="GO" id="GO:0000155">
    <property type="term" value="F:phosphorelay sensor kinase activity"/>
    <property type="evidence" value="ECO:0007669"/>
    <property type="project" value="InterPro"/>
</dbReference>
<dbReference type="EMBL" id="OUUY01000003">
    <property type="protein sequence ID" value="SPP99612.1"/>
    <property type="molecule type" value="Genomic_DNA"/>
</dbReference>
<evidence type="ECO:0000256" key="6">
    <source>
        <dbReference type="SAM" id="Coils"/>
    </source>
</evidence>
<dbReference type="InterPro" id="IPR003661">
    <property type="entry name" value="HisK_dim/P_dom"/>
</dbReference>
<name>A0A2U3QDV9_9BACT</name>
<dbReference type="SMART" id="SM00388">
    <property type="entry name" value="HisKA"/>
    <property type="match status" value="1"/>
</dbReference>
<evidence type="ECO:0000256" key="7">
    <source>
        <dbReference type="SAM" id="Phobius"/>
    </source>
</evidence>
<protein>
    <recommendedName>
        <fullName evidence="2">histidine kinase</fullName>
        <ecNumber evidence="2">2.7.13.3</ecNumber>
    </recommendedName>
</protein>
<feature type="transmembrane region" description="Helical" evidence="7">
    <location>
        <begin position="27"/>
        <end position="48"/>
    </location>
</feature>
<dbReference type="GO" id="GO:0030295">
    <property type="term" value="F:protein kinase activator activity"/>
    <property type="evidence" value="ECO:0007669"/>
    <property type="project" value="TreeGrafter"/>
</dbReference>
<dbReference type="SUPFAM" id="SSF47384">
    <property type="entry name" value="Homodimeric domain of signal transducing histidine kinase"/>
    <property type="match status" value="1"/>
</dbReference>
<reference evidence="10" key="1">
    <citation type="submission" date="2018-03" db="EMBL/GenBank/DDBJ databases">
        <authorList>
            <person name="Zecchin S."/>
        </authorList>
    </citation>
    <scope>NUCLEOTIDE SEQUENCE [LARGE SCALE GENOMIC DNA]</scope>
</reference>
<keyword evidence="7" id="KW-1133">Transmembrane helix</keyword>
<comment type="catalytic activity">
    <reaction evidence="1">
        <text>ATP + protein L-histidine = ADP + protein N-phospho-L-histidine.</text>
        <dbReference type="EC" id="2.7.13.3"/>
    </reaction>
</comment>
<dbReference type="InterPro" id="IPR004358">
    <property type="entry name" value="Sig_transdc_His_kin-like_C"/>
</dbReference>
<keyword evidence="3" id="KW-0597">Phosphoprotein</keyword>
<dbReference type="FunFam" id="3.30.565.10:FF:000006">
    <property type="entry name" value="Sensor histidine kinase WalK"/>
    <property type="match status" value="1"/>
</dbReference>
<dbReference type="InterPro" id="IPR036097">
    <property type="entry name" value="HisK_dim/P_sf"/>
</dbReference>
<evidence type="ECO:0000313" key="9">
    <source>
        <dbReference type="EMBL" id="SPP99612.1"/>
    </source>
</evidence>
<dbReference type="InterPro" id="IPR050351">
    <property type="entry name" value="BphY/WalK/GraS-like"/>
</dbReference>
<gene>
    <name evidence="9" type="ORF">NBG4_1000004</name>
</gene>
<sequence length="482" mass="54153">MIPPKQLGRNPASSEHPQLYAEQVRLLYSNAQLGIVATLVNAAVLVFILRTVVSYLVLTIWAVCILLVSIARLVQFSRFRRALSESAHVGRWGTWFVIGLAISGIIWGSAGIFLYPVESTIHQEFLAFVLGGMAIGAAGAFSVVMSAYIAYTLPSLMPLIVRFLAAGDEIHMAMGGMSLLFVVLITGIAFRISKVTLASLRLGFEKNDLVIYLSSAKDDLEKLNRELSAEIVERRKAEEELNRHREHLEELVKERTSELEAFIYSVSHDLRAPLRHIRGFADILLENLAGKLDERGKTYLERMHLSAVKMSRLIEDLLSLSRISLKEIEWTKLDLSKAASLIVSDLRESDPSRRVEVRIAEGLSTDGDESLITILLTNLLGNAWKFTSKTANARIEFGTLLKDERNIFYVRDNGAGFDEQYREKMFLPFHRLHTEKEFEGTGIGLAIVKRVIHRHGGDIWAEGTTGKGSTFYFTFSNHHKRH</sequence>
<dbReference type="PROSITE" id="PS50109">
    <property type="entry name" value="HIS_KIN"/>
    <property type="match status" value="1"/>
</dbReference>
<evidence type="ECO:0000259" key="8">
    <source>
        <dbReference type="PROSITE" id="PS50109"/>
    </source>
</evidence>
<feature type="domain" description="Histidine kinase" evidence="8">
    <location>
        <begin position="265"/>
        <end position="479"/>
    </location>
</feature>
<dbReference type="EC" id="2.7.13.3" evidence="2"/>
<dbReference type="OrthoDB" id="5389501at2"/>
<dbReference type="PRINTS" id="PR00344">
    <property type="entry name" value="BCTRLSENSOR"/>
</dbReference>
<keyword evidence="5 9" id="KW-0418">Kinase</keyword>
<evidence type="ECO:0000256" key="4">
    <source>
        <dbReference type="ARBA" id="ARBA00022679"/>
    </source>
</evidence>
<dbReference type="InterPro" id="IPR005467">
    <property type="entry name" value="His_kinase_dom"/>
</dbReference>
<evidence type="ECO:0000256" key="5">
    <source>
        <dbReference type="ARBA" id="ARBA00022777"/>
    </source>
</evidence>
<keyword evidence="4 9" id="KW-0808">Transferase</keyword>
<evidence type="ECO:0000256" key="2">
    <source>
        <dbReference type="ARBA" id="ARBA00012438"/>
    </source>
</evidence>
<dbReference type="PANTHER" id="PTHR42878:SF15">
    <property type="entry name" value="BACTERIOPHYTOCHROME"/>
    <property type="match status" value="1"/>
</dbReference>